<dbReference type="PROSITE" id="PS50888">
    <property type="entry name" value="BHLH"/>
    <property type="match status" value="1"/>
</dbReference>
<dbReference type="SUPFAM" id="SSF47459">
    <property type="entry name" value="HLH, helix-loop-helix DNA-binding domain"/>
    <property type="match status" value="1"/>
</dbReference>
<accession>A0AAQ3QD41</accession>
<evidence type="ECO:0000256" key="6">
    <source>
        <dbReference type="ARBA" id="ARBA00023163"/>
    </source>
</evidence>
<dbReference type="Gene3D" id="4.10.280.10">
    <property type="entry name" value="Helix-loop-helix DNA-binding domain"/>
    <property type="match status" value="1"/>
</dbReference>
<keyword evidence="4" id="KW-0805">Transcription regulation</keyword>
<dbReference type="InterPro" id="IPR011598">
    <property type="entry name" value="bHLH_dom"/>
</dbReference>
<feature type="domain" description="BHLH" evidence="9">
    <location>
        <begin position="259"/>
        <end position="308"/>
    </location>
</feature>
<keyword evidence="7" id="KW-0539">Nucleus</keyword>
<dbReference type="GO" id="GO:0046983">
    <property type="term" value="F:protein dimerization activity"/>
    <property type="evidence" value="ECO:0007669"/>
    <property type="project" value="InterPro"/>
</dbReference>
<comment type="similarity">
    <text evidence="2">Belongs to the bHLH protein family.</text>
</comment>
<evidence type="ECO:0000256" key="5">
    <source>
        <dbReference type="ARBA" id="ARBA00023125"/>
    </source>
</evidence>
<dbReference type="InterPro" id="IPR045239">
    <property type="entry name" value="bHLH95_bHLH"/>
</dbReference>
<dbReference type="PANTHER" id="PTHR16223:SF238">
    <property type="entry name" value="TRANSCRIPTION FACTOR BHLH114"/>
    <property type="match status" value="1"/>
</dbReference>
<evidence type="ECO:0000256" key="7">
    <source>
        <dbReference type="ARBA" id="ARBA00023242"/>
    </source>
</evidence>
<dbReference type="PANTHER" id="PTHR16223">
    <property type="entry name" value="TRANSCRIPTION FACTOR BHLH83-RELATED"/>
    <property type="match status" value="1"/>
</dbReference>
<dbReference type="GO" id="GO:0005634">
    <property type="term" value="C:nucleus"/>
    <property type="evidence" value="ECO:0007669"/>
    <property type="project" value="UniProtKB-SubCell"/>
</dbReference>
<comment type="subunit">
    <text evidence="3">Homodimer.</text>
</comment>
<proteinExistence type="inferred from homology"/>
<dbReference type="CDD" id="cd11393">
    <property type="entry name" value="bHLH_AtbHLH_like"/>
    <property type="match status" value="1"/>
</dbReference>
<feature type="compositionally biased region" description="Polar residues" evidence="8">
    <location>
        <begin position="188"/>
        <end position="209"/>
    </location>
</feature>
<dbReference type="Proteomes" id="UP001327560">
    <property type="component" value="Chromosome 4"/>
</dbReference>
<keyword evidence="5" id="KW-0238">DNA-binding</keyword>
<dbReference type="AlphaFoldDB" id="A0AAQ3QD41"/>
<evidence type="ECO:0000256" key="1">
    <source>
        <dbReference type="ARBA" id="ARBA00004123"/>
    </source>
</evidence>
<dbReference type="GO" id="GO:0000981">
    <property type="term" value="F:DNA-binding transcription factor activity, RNA polymerase II-specific"/>
    <property type="evidence" value="ECO:0007669"/>
    <property type="project" value="TreeGrafter"/>
</dbReference>
<evidence type="ECO:0000313" key="10">
    <source>
        <dbReference type="EMBL" id="WOL05161.1"/>
    </source>
</evidence>
<dbReference type="EMBL" id="CP136893">
    <property type="protein sequence ID" value="WOL05161.1"/>
    <property type="molecule type" value="Genomic_DNA"/>
</dbReference>
<evidence type="ECO:0000256" key="8">
    <source>
        <dbReference type="SAM" id="MobiDB-lite"/>
    </source>
</evidence>
<dbReference type="InterPro" id="IPR045843">
    <property type="entry name" value="IND-like"/>
</dbReference>
<sequence length="368" mass="40565">MGEELIAGVCSSWWCSGISNSFDGVVLPAAPASCSVQHGNCTNGIFNWASGMVNVEQRSYRESPPPTSAFNSSLAFQDIHMSHVSSPSMAETWSHQHLVGAAALIQGDMSSGLRLAPQDSSSIQSNYHAHMENSSLIDSSKNTKHIFSVESSQLYEEGFEDLDSQLQLNNCNSFVLNPRDEDSDTKLYKSSSPQQKHLQFSSTSTSMTTEAPWPRELVHHAFDESFVCSSQKSSSSVGDSTSIIEKRSDIEPALKKPRIETPSSLPTFKVRKEKLGDRITALQQLVSPFGKTDTASVLHEAIDYINFLHDQVRGLSAPYLRNRQQTQAEEQEDLESRGLCLLPVSTTFSVARGTPMDFWTPFLGGTFR</sequence>
<comment type="subcellular location">
    <subcellularLocation>
        <location evidence="1">Nucleus</location>
    </subcellularLocation>
</comment>
<keyword evidence="6" id="KW-0804">Transcription</keyword>
<evidence type="ECO:0000256" key="3">
    <source>
        <dbReference type="ARBA" id="ARBA00011738"/>
    </source>
</evidence>
<dbReference type="FunFam" id="4.10.280.10:FF:000032">
    <property type="entry name" value="Transcription factor bHLH123 family"/>
    <property type="match status" value="1"/>
</dbReference>
<reference evidence="10 11" key="1">
    <citation type="submission" date="2023-10" db="EMBL/GenBank/DDBJ databases">
        <title>Chromosome-scale genome assembly provides insights into flower coloration mechanisms of Canna indica.</title>
        <authorList>
            <person name="Li C."/>
        </authorList>
    </citation>
    <scope>NUCLEOTIDE SEQUENCE [LARGE SCALE GENOMIC DNA]</scope>
    <source>
        <tissue evidence="10">Flower</tissue>
    </source>
</reference>
<gene>
    <name evidence="10" type="ORF">Cni_G13887</name>
</gene>
<evidence type="ECO:0000256" key="2">
    <source>
        <dbReference type="ARBA" id="ARBA00005510"/>
    </source>
</evidence>
<keyword evidence="11" id="KW-1185">Reference proteome</keyword>
<evidence type="ECO:0000256" key="4">
    <source>
        <dbReference type="ARBA" id="ARBA00023015"/>
    </source>
</evidence>
<evidence type="ECO:0000259" key="9">
    <source>
        <dbReference type="PROSITE" id="PS50888"/>
    </source>
</evidence>
<feature type="region of interest" description="Disordered" evidence="8">
    <location>
        <begin position="181"/>
        <end position="209"/>
    </location>
</feature>
<dbReference type="GO" id="GO:0000978">
    <property type="term" value="F:RNA polymerase II cis-regulatory region sequence-specific DNA binding"/>
    <property type="evidence" value="ECO:0007669"/>
    <property type="project" value="TreeGrafter"/>
</dbReference>
<protein>
    <recommendedName>
        <fullName evidence="9">BHLH domain-containing protein</fullName>
    </recommendedName>
</protein>
<dbReference type="InterPro" id="IPR036638">
    <property type="entry name" value="HLH_DNA-bd_sf"/>
</dbReference>
<name>A0AAQ3QD41_9LILI</name>
<organism evidence="10 11">
    <name type="scientific">Canna indica</name>
    <name type="common">Indian-shot</name>
    <dbReference type="NCBI Taxonomy" id="4628"/>
    <lineage>
        <taxon>Eukaryota</taxon>
        <taxon>Viridiplantae</taxon>
        <taxon>Streptophyta</taxon>
        <taxon>Embryophyta</taxon>
        <taxon>Tracheophyta</taxon>
        <taxon>Spermatophyta</taxon>
        <taxon>Magnoliopsida</taxon>
        <taxon>Liliopsida</taxon>
        <taxon>Zingiberales</taxon>
        <taxon>Cannaceae</taxon>
        <taxon>Canna</taxon>
    </lineage>
</organism>
<evidence type="ECO:0000313" key="11">
    <source>
        <dbReference type="Proteomes" id="UP001327560"/>
    </source>
</evidence>